<keyword evidence="3 7" id="KW-0812">Transmembrane</keyword>
<comment type="subcellular location">
    <subcellularLocation>
        <location evidence="1">Membrane</location>
        <topology evidence="1">Multi-pass membrane protein</topology>
    </subcellularLocation>
</comment>
<keyword evidence="9" id="KW-0645">Protease</keyword>
<keyword evidence="5 7" id="KW-1133">Transmembrane helix</keyword>
<name>A0A4Q9DYW3_9BACL</name>
<evidence type="ECO:0000313" key="10">
    <source>
        <dbReference type="Proteomes" id="UP000293142"/>
    </source>
</evidence>
<feature type="transmembrane region" description="Helical" evidence="7">
    <location>
        <begin position="181"/>
        <end position="198"/>
    </location>
</feature>
<keyword evidence="6 7" id="KW-0472">Membrane</keyword>
<dbReference type="PANTHER" id="PTHR43731">
    <property type="entry name" value="RHOMBOID PROTEASE"/>
    <property type="match status" value="1"/>
</dbReference>
<evidence type="ECO:0000259" key="8">
    <source>
        <dbReference type="Pfam" id="PF01694"/>
    </source>
</evidence>
<dbReference type="Proteomes" id="UP000293142">
    <property type="component" value="Unassembled WGS sequence"/>
</dbReference>
<dbReference type="InterPro" id="IPR050925">
    <property type="entry name" value="Rhomboid_protease_S54"/>
</dbReference>
<dbReference type="InterPro" id="IPR035952">
    <property type="entry name" value="Rhomboid-like_sf"/>
</dbReference>
<comment type="similarity">
    <text evidence="2">Belongs to the peptidase S54 family.</text>
</comment>
<evidence type="ECO:0000256" key="2">
    <source>
        <dbReference type="ARBA" id="ARBA00009045"/>
    </source>
</evidence>
<keyword evidence="10" id="KW-1185">Reference proteome</keyword>
<organism evidence="9 10">
    <name type="scientific">Paenibacillus thalictri</name>
    <dbReference type="NCBI Taxonomy" id="2527873"/>
    <lineage>
        <taxon>Bacteria</taxon>
        <taxon>Bacillati</taxon>
        <taxon>Bacillota</taxon>
        <taxon>Bacilli</taxon>
        <taxon>Bacillales</taxon>
        <taxon>Paenibacillaceae</taxon>
        <taxon>Paenibacillus</taxon>
    </lineage>
</organism>
<dbReference type="OrthoDB" id="9813074at2"/>
<dbReference type="SUPFAM" id="SSF144091">
    <property type="entry name" value="Rhomboid-like"/>
    <property type="match status" value="1"/>
</dbReference>
<comment type="caution">
    <text evidence="9">The sequence shown here is derived from an EMBL/GenBank/DDBJ whole genome shotgun (WGS) entry which is preliminary data.</text>
</comment>
<evidence type="ECO:0000256" key="5">
    <source>
        <dbReference type="ARBA" id="ARBA00022989"/>
    </source>
</evidence>
<dbReference type="RefSeq" id="WP_131012021.1">
    <property type="nucleotide sequence ID" value="NZ_SIRE01000003.1"/>
</dbReference>
<dbReference type="GO" id="GO:0016020">
    <property type="term" value="C:membrane"/>
    <property type="evidence" value="ECO:0007669"/>
    <property type="project" value="UniProtKB-SubCell"/>
</dbReference>
<keyword evidence="4" id="KW-0378">Hydrolase</keyword>
<evidence type="ECO:0000313" key="9">
    <source>
        <dbReference type="EMBL" id="TBL81310.1"/>
    </source>
</evidence>
<evidence type="ECO:0000256" key="6">
    <source>
        <dbReference type="ARBA" id="ARBA00023136"/>
    </source>
</evidence>
<protein>
    <submittedName>
        <fullName evidence="9">Rhomboid family intramembrane serine protease</fullName>
    </submittedName>
</protein>
<dbReference type="AlphaFoldDB" id="A0A4Q9DYW3"/>
<sequence length="200" mass="22458">MLFLRNEKFSDYIRLYPITSLILTVNIGLFIAMTLLGGSQNQETLLRFGALVNDPPFISEYWRYIASCFLHIGFDHLLFNMFSVLVFAPPLERLLGKAQYTLLYLGSGFLGNVASVLLSQKVLLSAGASGAIYGVYAAYIFLGLFRRQMLDPSSRKTIYIVVGIGVVYSIFMPQINYYGHLGGFVGGFILFCMMRLRIRG</sequence>
<evidence type="ECO:0000256" key="4">
    <source>
        <dbReference type="ARBA" id="ARBA00022801"/>
    </source>
</evidence>
<dbReference type="GO" id="GO:0006508">
    <property type="term" value="P:proteolysis"/>
    <property type="evidence" value="ECO:0007669"/>
    <property type="project" value="UniProtKB-KW"/>
</dbReference>
<gene>
    <name evidence="9" type="ORF">EYB31_04290</name>
</gene>
<evidence type="ECO:0000256" key="3">
    <source>
        <dbReference type="ARBA" id="ARBA00022692"/>
    </source>
</evidence>
<dbReference type="PANTHER" id="PTHR43731:SF14">
    <property type="entry name" value="PRESENILIN-ASSOCIATED RHOMBOID-LIKE PROTEIN, MITOCHONDRIAL"/>
    <property type="match status" value="1"/>
</dbReference>
<feature type="transmembrane region" description="Helical" evidence="7">
    <location>
        <begin position="100"/>
        <end position="118"/>
    </location>
</feature>
<feature type="transmembrane region" description="Helical" evidence="7">
    <location>
        <begin position="61"/>
        <end position="88"/>
    </location>
</feature>
<reference evidence="9 10" key="1">
    <citation type="submission" date="2019-02" db="EMBL/GenBank/DDBJ databases">
        <title>Paenibacillus sp. nov., isolated from surface-sterilized tissue of Thalictrum simplex L.</title>
        <authorList>
            <person name="Tuo L."/>
        </authorList>
    </citation>
    <scope>NUCLEOTIDE SEQUENCE [LARGE SCALE GENOMIC DNA]</scope>
    <source>
        <strain evidence="9 10">N2SHLJ1</strain>
    </source>
</reference>
<feature type="transmembrane region" description="Helical" evidence="7">
    <location>
        <begin position="157"/>
        <end position="175"/>
    </location>
</feature>
<dbReference type="EMBL" id="SIRE01000003">
    <property type="protein sequence ID" value="TBL81310.1"/>
    <property type="molecule type" value="Genomic_DNA"/>
</dbReference>
<accession>A0A4Q9DYW3</accession>
<dbReference type="InterPro" id="IPR022764">
    <property type="entry name" value="Peptidase_S54_rhomboid_dom"/>
</dbReference>
<dbReference type="GO" id="GO:0004252">
    <property type="term" value="F:serine-type endopeptidase activity"/>
    <property type="evidence" value="ECO:0007669"/>
    <property type="project" value="InterPro"/>
</dbReference>
<dbReference type="Pfam" id="PF01694">
    <property type="entry name" value="Rhomboid"/>
    <property type="match status" value="1"/>
</dbReference>
<evidence type="ECO:0000256" key="1">
    <source>
        <dbReference type="ARBA" id="ARBA00004141"/>
    </source>
</evidence>
<feature type="transmembrane region" description="Helical" evidence="7">
    <location>
        <begin position="12"/>
        <end position="36"/>
    </location>
</feature>
<proteinExistence type="inferred from homology"/>
<feature type="transmembrane region" description="Helical" evidence="7">
    <location>
        <begin position="124"/>
        <end position="145"/>
    </location>
</feature>
<dbReference type="Gene3D" id="1.20.1540.10">
    <property type="entry name" value="Rhomboid-like"/>
    <property type="match status" value="1"/>
</dbReference>
<feature type="domain" description="Peptidase S54 rhomboid" evidence="8">
    <location>
        <begin position="60"/>
        <end position="194"/>
    </location>
</feature>
<evidence type="ECO:0000256" key="7">
    <source>
        <dbReference type="SAM" id="Phobius"/>
    </source>
</evidence>